<gene>
    <name evidence="1" type="ORF">V8G54_013390</name>
</gene>
<sequence>MMMGQCCFIAKDIEGVIKKIKVKVKEVNNLTSGKRIIVEFDEIGMRLNEGQDVLAGYCGILATEDNLFLINFERWFGKTGMPNTYFLECFKEILSINIIMYFVEIGQLTSREKLYIETHKRKDGSFVNDAAKDMAEQIEVGLTQSTTNESKVSPNDVVSKILGLEHSGRVRYMGLGAAPTNSFRNTRLRLSNPSLASHTIVSSSSSNQCQQKYNNLESQVQTTLSALKAYMIMKEEKILDELTSLITNL</sequence>
<dbReference type="AlphaFoldDB" id="A0AAQ3NTL3"/>
<dbReference type="Proteomes" id="UP001374535">
    <property type="component" value="Chromosome 4"/>
</dbReference>
<dbReference type="Pfam" id="PF03004">
    <property type="entry name" value="Transposase_24"/>
    <property type="match status" value="1"/>
</dbReference>
<evidence type="ECO:0000313" key="2">
    <source>
        <dbReference type="Proteomes" id="UP001374535"/>
    </source>
</evidence>
<organism evidence="1 2">
    <name type="scientific">Vigna mungo</name>
    <name type="common">Black gram</name>
    <name type="synonym">Phaseolus mungo</name>
    <dbReference type="NCBI Taxonomy" id="3915"/>
    <lineage>
        <taxon>Eukaryota</taxon>
        <taxon>Viridiplantae</taxon>
        <taxon>Streptophyta</taxon>
        <taxon>Embryophyta</taxon>
        <taxon>Tracheophyta</taxon>
        <taxon>Spermatophyta</taxon>
        <taxon>Magnoliopsida</taxon>
        <taxon>eudicotyledons</taxon>
        <taxon>Gunneridae</taxon>
        <taxon>Pentapetalae</taxon>
        <taxon>rosids</taxon>
        <taxon>fabids</taxon>
        <taxon>Fabales</taxon>
        <taxon>Fabaceae</taxon>
        <taxon>Papilionoideae</taxon>
        <taxon>50 kb inversion clade</taxon>
        <taxon>NPAAA clade</taxon>
        <taxon>indigoferoid/millettioid clade</taxon>
        <taxon>Phaseoleae</taxon>
        <taxon>Vigna</taxon>
    </lineage>
</organism>
<evidence type="ECO:0000313" key="1">
    <source>
        <dbReference type="EMBL" id="WVZ15824.1"/>
    </source>
</evidence>
<proteinExistence type="predicted"/>
<feature type="non-terminal residue" evidence="1">
    <location>
        <position position="1"/>
    </location>
</feature>
<reference evidence="1 2" key="1">
    <citation type="journal article" date="2023" name="Life. Sci Alliance">
        <title>Evolutionary insights into 3D genome organization and epigenetic landscape of Vigna mungo.</title>
        <authorList>
            <person name="Junaid A."/>
            <person name="Singh B."/>
            <person name="Bhatia S."/>
        </authorList>
    </citation>
    <scope>NUCLEOTIDE SEQUENCE [LARGE SCALE GENOMIC DNA]</scope>
    <source>
        <strain evidence="1">Urdbean</strain>
    </source>
</reference>
<dbReference type="EMBL" id="CP144697">
    <property type="protein sequence ID" value="WVZ15824.1"/>
    <property type="molecule type" value="Genomic_DNA"/>
</dbReference>
<name>A0AAQ3NTL3_VIGMU</name>
<dbReference type="InterPro" id="IPR004252">
    <property type="entry name" value="Probable_transposase_24"/>
</dbReference>
<accession>A0AAQ3NTL3</accession>
<keyword evidence="2" id="KW-1185">Reference proteome</keyword>
<protein>
    <submittedName>
        <fullName evidence="1">Uncharacterized protein</fullName>
    </submittedName>
</protein>